<feature type="region of interest" description="Disordered" evidence="1">
    <location>
        <begin position="192"/>
        <end position="218"/>
    </location>
</feature>
<organism evidence="2 3">
    <name type="scientific">Lophiotrema nucula</name>
    <dbReference type="NCBI Taxonomy" id="690887"/>
    <lineage>
        <taxon>Eukaryota</taxon>
        <taxon>Fungi</taxon>
        <taxon>Dikarya</taxon>
        <taxon>Ascomycota</taxon>
        <taxon>Pezizomycotina</taxon>
        <taxon>Dothideomycetes</taxon>
        <taxon>Pleosporomycetidae</taxon>
        <taxon>Pleosporales</taxon>
        <taxon>Lophiotremataceae</taxon>
        <taxon>Lophiotrema</taxon>
    </lineage>
</organism>
<evidence type="ECO:0000313" key="2">
    <source>
        <dbReference type="EMBL" id="KAF2122468.1"/>
    </source>
</evidence>
<keyword evidence="3" id="KW-1185">Reference proteome</keyword>
<feature type="region of interest" description="Disordered" evidence="1">
    <location>
        <begin position="1"/>
        <end position="24"/>
    </location>
</feature>
<evidence type="ECO:0000313" key="3">
    <source>
        <dbReference type="Proteomes" id="UP000799770"/>
    </source>
</evidence>
<feature type="region of interest" description="Disordered" evidence="1">
    <location>
        <begin position="120"/>
        <end position="147"/>
    </location>
</feature>
<dbReference type="AlphaFoldDB" id="A0A6A5ZVS9"/>
<sequence length="218" mass="24212">MDTSDHSRMTMDTPENIKPSAGASSLYIRQTEGSLKKQLSEGFTAEASSLAGSKEDMWLYWDAGMQHLQTINEQLEALRKRNAAQLPVDANAHKGEQMSDLQAAQILLDIAGPTLGSNADETAVPEASSLPVQTQTKRTGRWKDKSHWPRWQAEENKILIETAKRGIAWDDVMPKLPGRTRHAAQIHFAKLQKRGEAPAPMDCPKRALSRRKQPSFGS</sequence>
<proteinExistence type="predicted"/>
<feature type="compositionally biased region" description="Basic residues" evidence="1">
    <location>
        <begin position="207"/>
        <end position="218"/>
    </location>
</feature>
<name>A0A6A5ZVS9_9PLEO</name>
<evidence type="ECO:0008006" key="4">
    <source>
        <dbReference type="Google" id="ProtNLM"/>
    </source>
</evidence>
<dbReference type="Proteomes" id="UP000799770">
    <property type="component" value="Unassembled WGS sequence"/>
</dbReference>
<gene>
    <name evidence="2" type="ORF">BDV96DRAFT_593005</name>
</gene>
<evidence type="ECO:0000256" key="1">
    <source>
        <dbReference type="SAM" id="MobiDB-lite"/>
    </source>
</evidence>
<dbReference type="EMBL" id="ML977310">
    <property type="protein sequence ID" value="KAF2122468.1"/>
    <property type="molecule type" value="Genomic_DNA"/>
</dbReference>
<protein>
    <recommendedName>
        <fullName evidence="4">Myb-like domain-containing protein</fullName>
    </recommendedName>
</protein>
<accession>A0A6A5ZVS9</accession>
<reference evidence="2" key="1">
    <citation type="journal article" date="2020" name="Stud. Mycol.">
        <title>101 Dothideomycetes genomes: a test case for predicting lifestyles and emergence of pathogens.</title>
        <authorList>
            <person name="Haridas S."/>
            <person name="Albert R."/>
            <person name="Binder M."/>
            <person name="Bloem J."/>
            <person name="Labutti K."/>
            <person name="Salamov A."/>
            <person name="Andreopoulos B."/>
            <person name="Baker S."/>
            <person name="Barry K."/>
            <person name="Bills G."/>
            <person name="Bluhm B."/>
            <person name="Cannon C."/>
            <person name="Castanera R."/>
            <person name="Culley D."/>
            <person name="Daum C."/>
            <person name="Ezra D."/>
            <person name="Gonzalez J."/>
            <person name="Henrissat B."/>
            <person name="Kuo A."/>
            <person name="Liang C."/>
            <person name="Lipzen A."/>
            <person name="Lutzoni F."/>
            <person name="Magnuson J."/>
            <person name="Mondo S."/>
            <person name="Nolan M."/>
            <person name="Ohm R."/>
            <person name="Pangilinan J."/>
            <person name="Park H.-J."/>
            <person name="Ramirez L."/>
            <person name="Alfaro M."/>
            <person name="Sun H."/>
            <person name="Tritt A."/>
            <person name="Yoshinaga Y."/>
            <person name="Zwiers L.-H."/>
            <person name="Turgeon B."/>
            <person name="Goodwin S."/>
            <person name="Spatafora J."/>
            <person name="Crous P."/>
            <person name="Grigoriev I."/>
        </authorList>
    </citation>
    <scope>NUCLEOTIDE SEQUENCE</scope>
    <source>
        <strain evidence="2">CBS 627.86</strain>
    </source>
</reference>